<evidence type="ECO:0000256" key="1">
    <source>
        <dbReference type="SAM" id="MobiDB-lite"/>
    </source>
</evidence>
<sequence>MFPRANAAEMSRRKICTFRRGSADSPRGSLYSQAKASRFQTSAKPEPPPTLVTCFSKV</sequence>
<feature type="region of interest" description="Disordered" evidence="1">
    <location>
        <begin position="18"/>
        <end position="48"/>
    </location>
</feature>
<dbReference type="EMBL" id="FNVA01000003">
    <property type="protein sequence ID" value="SEG12714.1"/>
    <property type="molecule type" value="Genomic_DNA"/>
</dbReference>
<proteinExistence type="predicted"/>
<dbReference type="AlphaFoldDB" id="A0A1H5XLR0"/>
<evidence type="ECO:0000313" key="3">
    <source>
        <dbReference type="Proteomes" id="UP000236728"/>
    </source>
</evidence>
<evidence type="ECO:0000313" key="2">
    <source>
        <dbReference type="EMBL" id="SEG12714.1"/>
    </source>
</evidence>
<protein>
    <submittedName>
        <fullName evidence="2">Uncharacterized protein</fullName>
    </submittedName>
</protein>
<name>A0A1H5XLR0_9BACT</name>
<reference evidence="2 3" key="1">
    <citation type="submission" date="2016-10" db="EMBL/GenBank/DDBJ databases">
        <authorList>
            <person name="de Groot N.N."/>
        </authorList>
    </citation>
    <scope>NUCLEOTIDE SEQUENCE [LARGE SCALE GENOMIC DNA]</scope>
    <source>
        <strain evidence="2 3">DSM 22489</strain>
    </source>
</reference>
<gene>
    <name evidence="2" type="ORF">SAMN05421819_1878</name>
</gene>
<dbReference type="Proteomes" id="UP000236728">
    <property type="component" value="Unassembled WGS sequence"/>
</dbReference>
<keyword evidence="3" id="KW-1185">Reference proteome</keyword>
<accession>A0A1H5XLR0</accession>
<feature type="compositionally biased region" description="Polar residues" evidence="1">
    <location>
        <begin position="30"/>
        <end position="43"/>
    </location>
</feature>
<organism evidence="2 3">
    <name type="scientific">Bryocella elongata</name>
    <dbReference type="NCBI Taxonomy" id="863522"/>
    <lineage>
        <taxon>Bacteria</taxon>
        <taxon>Pseudomonadati</taxon>
        <taxon>Acidobacteriota</taxon>
        <taxon>Terriglobia</taxon>
        <taxon>Terriglobales</taxon>
        <taxon>Acidobacteriaceae</taxon>
        <taxon>Bryocella</taxon>
    </lineage>
</organism>